<dbReference type="RefSeq" id="WP_425307186.1">
    <property type="nucleotide sequence ID" value="NZ_CP154795.1"/>
</dbReference>
<dbReference type="PROSITE" id="PS50977">
    <property type="entry name" value="HTH_TETR_2"/>
    <property type="match status" value="1"/>
</dbReference>
<feature type="DNA-binding region" description="H-T-H motif" evidence="5">
    <location>
        <begin position="33"/>
        <end position="52"/>
    </location>
</feature>
<reference evidence="7 8" key="1">
    <citation type="submission" date="2024-04" db="EMBL/GenBank/DDBJ databases">
        <title>Isolation of an actinomycete strain from pig manure.</title>
        <authorList>
            <person name="Gong T."/>
            <person name="Yu Z."/>
            <person name="An M."/>
            <person name="Wei C."/>
            <person name="Yang W."/>
            <person name="Liu L."/>
        </authorList>
    </citation>
    <scope>NUCLEOTIDE SEQUENCE [LARGE SCALE GENOMIC DNA]</scope>
    <source>
        <strain evidence="7 8">ZF39</strain>
    </source>
</reference>
<dbReference type="PRINTS" id="PR00455">
    <property type="entry name" value="HTHTETR"/>
</dbReference>
<proteinExistence type="predicted"/>
<evidence type="ECO:0000256" key="1">
    <source>
        <dbReference type="ARBA" id="ARBA00022491"/>
    </source>
</evidence>
<keyword evidence="2" id="KW-0805">Transcription regulation</keyword>
<dbReference type="InterPro" id="IPR001647">
    <property type="entry name" value="HTH_TetR"/>
</dbReference>
<dbReference type="InterPro" id="IPR009057">
    <property type="entry name" value="Homeodomain-like_sf"/>
</dbReference>
<evidence type="ECO:0000256" key="4">
    <source>
        <dbReference type="ARBA" id="ARBA00023163"/>
    </source>
</evidence>
<name>A0ABZ3FIB0_9ACTN</name>
<gene>
    <name evidence="7" type="ORF">AADG42_00010</name>
</gene>
<dbReference type="SUPFAM" id="SSF46689">
    <property type="entry name" value="Homeodomain-like"/>
    <property type="match status" value="1"/>
</dbReference>
<dbReference type="InterPro" id="IPR039538">
    <property type="entry name" value="BetI_C"/>
</dbReference>
<evidence type="ECO:0000256" key="3">
    <source>
        <dbReference type="ARBA" id="ARBA00023125"/>
    </source>
</evidence>
<evidence type="ECO:0000313" key="7">
    <source>
        <dbReference type="EMBL" id="XAN05753.1"/>
    </source>
</evidence>
<keyword evidence="3 5" id="KW-0238">DNA-binding</keyword>
<keyword evidence="8" id="KW-1185">Reference proteome</keyword>
<keyword evidence="1" id="KW-0678">Repressor</keyword>
<dbReference type="InterPro" id="IPR036271">
    <property type="entry name" value="Tet_transcr_reg_TetR-rel_C_sf"/>
</dbReference>
<feature type="domain" description="HTH tetR-type" evidence="6">
    <location>
        <begin position="10"/>
        <end position="70"/>
    </location>
</feature>
<sequence>MAAENLSKGGRRREQILSAAVELFGEVGYRGTSLRDIAQRVGITHPGLLYHFHSKQELLSAVLARRDETDEANFRFDDQPTARAHAERLLELADHNSTTPGIIELFATLSAESTDPEHPAHDYFSRRYRRVIDLFQGLFDRLGEEGELRDGVDTTELGLIFTALMDGLQVQWLYEPEQVDVAGVLRRFFNGYLREPLGV</sequence>
<organism evidence="7 8">
    <name type="scientific">Ammonicoccus fulvus</name>
    <dbReference type="NCBI Taxonomy" id="3138240"/>
    <lineage>
        <taxon>Bacteria</taxon>
        <taxon>Bacillati</taxon>
        <taxon>Actinomycetota</taxon>
        <taxon>Actinomycetes</taxon>
        <taxon>Propionibacteriales</taxon>
        <taxon>Propionibacteriaceae</taxon>
        <taxon>Ammonicoccus</taxon>
    </lineage>
</organism>
<keyword evidence="4" id="KW-0804">Transcription</keyword>
<dbReference type="PANTHER" id="PTHR30055:SF226">
    <property type="entry name" value="HTH-TYPE TRANSCRIPTIONAL REGULATOR PKSA"/>
    <property type="match status" value="1"/>
</dbReference>
<dbReference type="InterPro" id="IPR050109">
    <property type="entry name" value="HTH-type_TetR-like_transc_reg"/>
</dbReference>
<dbReference type="Pfam" id="PF13977">
    <property type="entry name" value="TetR_C_6"/>
    <property type="match status" value="1"/>
</dbReference>
<dbReference type="Gene3D" id="1.10.357.10">
    <property type="entry name" value="Tetracycline Repressor, domain 2"/>
    <property type="match status" value="1"/>
</dbReference>
<dbReference type="PANTHER" id="PTHR30055">
    <property type="entry name" value="HTH-TYPE TRANSCRIPTIONAL REGULATOR RUTR"/>
    <property type="match status" value="1"/>
</dbReference>
<dbReference type="Pfam" id="PF00440">
    <property type="entry name" value="TetR_N"/>
    <property type="match status" value="1"/>
</dbReference>
<accession>A0ABZ3FIB0</accession>
<dbReference type="EMBL" id="CP154795">
    <property type="protein sequence ID" value="XAN05753.1"/>
    <property type="molecule type" value="Genomic_DNA"/>
</dbReference>
<protein>
    <submittedName>
        <fullName evidence="7">TetR/AcrR family transcriptional regulator</fullName>
    </submittedName>
</protein>
<evidence type="ECO:0000256" key="5">
    <source>
        <dbReference type="PROSITE-ProRule" id="PRU00335"/>
    </source>
</evidence>
<evidence type="ECO:0000259" key="6">
    <source>
        <dbReference type="PROSITE" id="PS50977"/>
    </source>
</evidence>
<dbReference type="SUPFAM" id="SSF48498">
    <property type="entry name" value="Tetracyclin repressor-like, C-terminal domain"/>
    <property type="match status" value="1"/>
</dbReference>
<evidence type="ECO:0000313" key="8">
    <source>
        <dbReference type="Proteomes" id="UP001442841"/>
    </source>
</evidence>
<evidence type="ECO:0000256" key="2">
    <source>
        <dbReference type="ARBA" id="ARBA00023015"/>
    </source>
</evidence>
<dbReference type="Proteomes" id="UP001442841">
    <property type="component" value="Chromosome"/>
</dbReference>